<organism evidence="1 2">
    <name type="scientific">Acrobeloides nanus</name>
    <dbReference type="NCBI Taxonomy" id="290746"/>
    <lineage>
        <taxon>Eukaryota</taxon>
        <taxon>Metazoa</taxon>
        <taxon>Ecdysozoa</taxon>
        <taxon>Nematoda</taxon>
        <taxon>Chromadorea</taxon>
        <taxon>Rhabditida</taxon>
        <taxon>Tylenchina</taxon>
        <taxon>Cephalobomorpha</taxon>
        <taxon>Cephaloboidea</taxon>
        <taxon>Cephalobidae</taxon>
        <taxon>Acrobeloides</taxon>
    </lineage>
</organism>
<evidence type="ECO:0000313" key="2">
    <source>
        <dbReference type="WBParaSite" id="ACRNAN_scaffold13375.g10642.t1"/>
    </source>
</evidence>
<reference evidence="2" key="1">
    <citation type="submission" date="2022-11" db="UniProtKB">
        <authorList>
            <consortium name="WormBaseParasite"/>
        </authorList>
    </citation>
    <scope>IDENTIFICATION</scope>
</reference>
<dbReference type="WBParaSite" id="ACRNAN_scaffold13375.g10642.t1">
    <property type="protein sequence ID" value="ACRNAN_scaffold13375.g10642.t1"/>
    <property type="gene ID" value="ACRNAN_scaffold13375.g10642"/>
</dbReference>
<protein>
    <submittedName>
        <fullName evidence="2">Uncharacterized protein</fullName>
    </submittedName>
</protein>
<dbReference type="AlphaFoldDB" id="A0A914CQJ8"/>
<name>A0A914CQJ8_9BILA</name>
<keyword evidence="1" id="KW-1185">Reference proteome</keyword>
<dbReference type="Proteomes" id="UP000887540">
    <property type="component" value="Unplaced"/>
</dbReference>
<proteinExistence type="predicted"/>
<sequence length="73" mass="7711">MYAGNSGSASNDGSGAFFDVISIKGPCSHTNEKAPCRGYDAGAETTAEGLWAMVLIKNAIQKYLLGSKFTFNE</sequence>
<accession>A0A914CQJ8</accession>
<evidence type="ECO:0000313" key="1">
    <source>
        <dbReference type="Proteomes" id="UP000887540"/>
    </source>
</evidence>